<evidence type="ECO:0000313" key="2">
    <source>
        <dbReference type="EMBL" id="QDY86763.1"/>
    </source>
</evidence>
<feature type="domain" description="HNH nuclease" evidence="1">
    <location>
        <begin position="264"/>
        <end position="335"/>
    </location>
</feature>
<sequence>MKLKYYKLNFQTKSYSNKSSKSAKAKGIIYFIVDTDNLWTIIDSKIDFHEVWFDSYQTPAHLSVSKKSDAVKFRDEFCKENNWKLEKRSDTTKHNLHELNQSQLNSFNKKINNYLKSKTLKGLISILKGNNPSGSIGKPKNSEFIVIDKNGNKYHNFPILFDSISYITHNGNRKWEILKYSDDFFNDFNDDTLNKSQEIQNFHIMLEQTDFDALAKNNQRKAIKKQIEELTSKISIETAVKEHRSKYIQEIKKLDIQAFDCKNETEKCHIYNVEWVKEKIMNELKNNKFMKNKSSYSSKEIQYNFKNNLEIISDKYNYLNLSPNFHKHFDRYLISYDSENGQLVKLSENFNPYYDELKTFSNINKEFLKHCSKYLKQRLEKIEEIKNSQS</sequence>
<dbReference type="AlphaFoldDB" id="A0A5B8JBY7"/>
<dbReference type="EMBL" id="CP042295">
    <property type="protein sequence ID" value="QDY86763.1"/>
    <property type="molecule type" value="Genomic_DNA"/>
</dbReference>
<gene>
    <name evidence="2" type="ORF">FRW55_01110</name>
</gene>
<dbReference type="NCBIfam" id="NF045952">
    <property type="entry name" value="MAG4270_fam"/>
    <property type="match status" value="1"/>
</dbReference>
<protein>
    <recommendedName>
        <fullName evidence="1">HNH nuclease domain-containing protein</fullName>
    </recommendedName>
</protein>
<evidence type="ECO:0000259" key="1">
    <source>
        <dbReference type="Pfam" id="PF13391"/>
    </source>
</evidence>
<accession>A0A5B8JBY7</accession>
<dbReference type="Proteomes" id="UP000318927">
    <property type="component" value="Chromosome"/>
</dbReference>
<dbReference type="Pfam" id="PF13391">
    <property type="entry name" value="HNH_2"/>
    <property type="match status" value="1"/>
</dbReference>
<dbReference type="InterPro" id="IPR003615">
    <property type="entry name" value="HNH_nuc"/>
</dbReference>
<reference evidence="2 3" key="1">
    <citation type="journal article" date="2019" name="Microbiol. Resour. Announc.">
        <title>Complete Genome Sequences of Three Mycoplasma anserisalpingitis (Mycoplasma sp. 1220) Strains.</title>
        <authorList>
            <person name="Grozner D."/>
            <person name="Forro B."/>
            <person name="Kovacs A.B."/>
            <person name="Marton S."/>
            <person name="Banyai K."/>
            <person name="Kreizinger Z."/>
            <person name="Sulyok K.M."/>
            <person name="Gyuranecz M."/>
        </authorList>
    </citation>
    <scope>NUCLEOTIDE SEQUENCE [LARGE SCALE GENOMIC DNA]</scope>
    <source>
        <strain evidence="2 3">ATCC:BAA-2147</strain>
    </source>
</reference>
<proteinExistence type="predicted"/>
<dbReference type="OrthoDB" id="394445at2"/>
<keyword evidence="3" id="KW-1185">Reference proteome</keyword>
<dbReference type="KEGG" id="mans:FRW55_01110"/>
<name>A0A5B8JBY7_9MOLU</name>
<organism evidence="2 3">
    <name type="scientific">Mycoplasma anserisalpingitidis</name>
    <dbReference type="NCBI Taxonomy" id="519450"/>
    <lineage>
        <taxon>Bacteria</taxon>
        <taxon>Bacillati</taxon>
        <taxon>Mycoplasmatota</taxon>
        <taxon>Mollicutes</taxon>
        <taxon>Mycoplasmataceae</taxon>
        <taxon>Mycoplasma</taxon>
    </lineage>
</organism>
<dbReference type="RefSeq" id="WP_146368373.1">
    <property type="nucleotide sequence ID" value="NZ_CP042295.1"/>
</dbReference>
<evidence type="ECO:0000313" key="3">
    <source>
        <dbReference type="Proteomes" id="UP000318927"/>
    </source>
</evidence>